<organism evidence="1 2">
    <name type="scientific">Thermodesulforhabdus norvegica</name>
    <dbReference type="NCBI Taxonomy" id="39841"/>
    <lineage>
        <taxon>Bacteria</taxon>
        <taxon>Pseudomonadati</taxon>
        <taxon>Thermodesulfobacteriota</taxon>
        <taxon>Syntrophobacteria</taxon>
        <taxon>Syntrophobacterales</taxon>
        <taxon>Thermodesulforhabdaceae</taxon>
        <taxon>Thermodesulforhabdus</taxon>
    </lineage>
</organism>
<evidence type="ECO:0000313" key="1">
    <source>
        <dbReference type="EMBL" id="SFM44815.1"/>
    </source>
</evidence>
<name>A0A1I4QYB2_9BACT</name>
<gene>
    <name evidence="1" type="ORF">SAMN05660836_00283</name>
</gene>
<reference evidence="1 2" key="1">
    <citation type="submission" date="2016-10" db="EMBL/GenBank/DDBJ databases">
        <authorList>
            <person name="de Groot N.N."/>
        </authorList>
    </citation>
    <scope>NUCLEOTIDE SEQUENCE [LARGE SCALE GENOMIC DNA]</scope>
    <source>
        <strain evidence="1 2">DSM 9990</strain>
    </source>
</reference>
<accession>A0A1I4QYB2</accession>
<evidence type="ECO:0000313" key="2">
    <source>
        <dbReference type="Proteomes" id="UP000199611"/>
    </source>
</evidence>
<dbReference type="Proteomes" id="UP000199611">
    <property type="component" value="Unassembled WGS sequence"/>
</dbReference>
<sequence length="137" mass="15243">MKVITGIALATLVTLIGLGLVFGQTDGQGYGWYCPWMNNTGHHHMGPSYGHHGGYYGQPNRYQETPPGMELLGNGLMTRQQAIELLERYAIGNRPDLKIGELADKGDVFEATIEDSSGNVIRRLLINRRNGWFRDVP</sequence>
<evidence type="ECO:0008006" key="3">
    <source>
        <dbReference type="Google" id="ProtNLM"/>
    </source>
</evidence>
<keyword evidence="2" id="KW-1185">Reference proteome</keyword>
<dbReference type="AlphaFoldDB" id="A0A1I4QYB2"/>
<proteinExistence type="predicted"/>
<dbReference type="RefSeq" id="WP_093392908.1">
    <property type="nucleotide sequence ID" value="NZ_FOUU01000001.1"/>
</dbReference>
<protein>
    <recommendedName>
        <fullName evidence="3">PepSY domain-containing protein</fullName>
    </recommendedName>
</protein>
<dbReference type="EMBL" id="FOUU01000001">
    <property type="protein sequence ID" value="SFM44815.1"/>
    <property type="molecule type" value="Genomic_DNA"/>
</dbReference>